<gene>
    <name evidence="2" type="ORF">BDV98DRAFT_600692</name>
</gene>
<accession>A0A5C3R232</accession>
<protein>
    <submittedName>
        <fullName evidence="2">Uncharacterized protein</fullName>
    </submittedName>
</protein>
<evidence type="ECO:0000313" key="2">
    <source>
        <dbReference type="EMBL" id="TFL06689.1"/>
    </source>
</evidence>
<evidence type="ECO:0000256" key="1">
    <source>
        <dbReference type="SAM" id="Phobius"/>
    </source>
</evidence>
<name>A0A5C3R232_9AGAR</name>
<feature type="transmembrane region" description="Helical" evidence="1">
    <location>
        <begin position="326"/>
        <end position="345"/>
    </location>
</feature>
<keyword evidence="1" id="KW-0472">Membrane</keyword>
<evidence type="ECO:0000313" key="3">
    <source>
        <dbReference type="Proteomes" id="UP000305067"/>
    </source>
</evidence>
<feature type="transmembrane region" description="Helical" evidence="1">
    <location>
        <begin position="486"/>
        <end position="506"/>
    </location>
</feature>
<feature type="transmembrane region" description="Helical" evidence="1">
    <location>
        <begin position="296"/>
        <end position="314"/>
    </location>
</feature>
<organism evidence="2 3">
    <name type="scientific">Pterulicium gracile</name>
    <dbReference type="NCBI Taxonomy" id="1884261"/>
    <lineage>
        <taxon>Eukaryota</taxon>
        <taxon>Fungi</taxon>
        <taxon>Dikarya</taxon>
        <taxon>Basidiomycota</taxon>
        <taxon>Agaricomycotina</taxon>
        <taxon>Agaricomycetes</taxon>
        <taxon>Agaricomycetidae</taxon>
        <taxon>Agaricales</taxon>
        <taxon>Pleurotineae</taxon>
        <taxon>Pterulaceae</taxon>
        <taxon>Pterulicium</taxon>
    </lineage>
</organism>
<dbReference type="Proteomes" id="UP000305067">
    <property type="component" value="Unassembled WGS sequence"/>
</dbReference>
<proteinExistence type="predicted"/>
<reference evidence="2 3" key="1">
    <citation type="journal article" date="2019" name="Nat. Ecol. Evol.">
        <title>Megaphylogeny resolves global patterns of mushroom evolution.</title>
        <authorList>
            <person name="Varga T."/>
            <person name="Krizsan K."/>
            <person name="Foldi C."/>
            <person name="Dima B."/>
            <person name="Sanchez-Garcia M."/>
            <person name="Sanchez-Ramirez S."/>
            <person name="Szollosi G.J."/>
            <person name="Szarkandi J.G."/>
            <person name="Papp V."/>
            <person name="Albert L."/>
            <person name="Andreopoulos W."/>
            <person name="Angelini C."/>
            <person name="Antonin V."/>
            <person name="Barry K.W."/>
            <person name="Bougher N.L."/>
            <person name="Buchanan P."/>
            <person name="Buyck B."/>
            <person name="Bense V."/>
            <person name="Catcheside P."/>
            <person name="Chovatia M."/>
            <person name="Cooper J."/>
            <person name="Damon W."/>
            <person name="Desjardin D."/>
            <person name="Finy P."/>
            <person name="Geml J."/>
            <person name="Haridas S."/>
            <person name="Hughes K."/>
            <person name="Justo A."/>
            <person name="Karasinski D."/>
            <person name="Kautmanova I."/>
            <person name="Kiss B."/>
            <person name="Kocsube S."/>
            <person name="Kotiranta H."/>
            <person name="LaButti K.M."/>
            <person name="Lechner B.E."/>
            <person name="Liimatainen K."/>
            <person name="Lipzen A."/>
            <person name="Lukacs Z."/>
            <person name="Mihaltcheva S."/>
            <person name="Morgado L.N."/>
            <person name="Niskanen T."/>
            <person name="Noordeloos M.E."/>
            <person name="Ohm R.A."/>
            <person name="Ortiz-Santana B."/>
            <person name="Ovrebo C."/>
            <person name="Racz N."/>
            <person name="Riley R."/>
            <person name="Savchenko A."/>
            <person name="Shiryaev A."/>
            <person name="Soop K."/>
            <person name="Spirin V."/>
            <person name="Szebenyi C."/>
            <person name="Tomsovsky M."/>
            <person name="Tulloss R.E."/>
            <person name="Uehling J."/>
            <person name="Grigoriev I.V."/>
            <person name="Vagvolgyi C."/>
            <person name="Papp T."/>
            <person name="Martin F.M."/>
            <person name="Miettinen O."/>
            <person name="Hibbett D.S."/>
            <person name="Nagy L.G."/>
        </authorList>
    </citation>
    <scope>NUCLEOTIDE SEQUENCE [LARGE SCALE GENOMIC DNA]</scope>
    <source>
        <strain evidence="2 3">CBS 309.79</strain>
    </source>
</reference>
<sequence length="524" mass="58368">MEHNDSQPQPPPNERTSLLRSTSTVNITAIQNGPYFCDTPITPCVEQLKSSLAETIRRGQDTLSPLYPHFPTELQDSNVEIGHFLICLLSLRQSELKERDEHASGATSNSRGIEILDKTIADLWKDEVLSDRRDAQFMEGVLWTVFPVSRGSGTRRVIDCLHGTNAPEILVLSAELLRSVSRVWAGGFLPDGPPGAEPRNGAASLVRRCSSYCTPRAAYSAHLLADLLFVALLANYLVDPPALHAYSSLQTAREIIRDTYIILYSFSAMLLPSAGSTTSFALVLFSFLLGYPELPIPGYTSFSLLLLSFFFRLLDYHRAHTPSSVFLFRANHILPLVHILGFHINNTLIPLMLFLFPVSFFVFALLAYSNAFDLDTRLVFALALVMICCVFFFLLLSFAPSSNAQLANIHTAHPTDAHDSAWDRYSQHIGLEARKSFIRCVAVYGTWHLFPPPFNVLQLLFVDVPRAGLSVVRRQHGHVMDRVEQILWGVSAGPMVVTLGVLWSWVSPVPRSGERDRVGSDEES</sequence>
<dbReference type="OrthoDB" id="3941538at2759"/>
<keyword evidence="1" id="KW-1133">Transmembrane helix</keyword>
<feature type="transmembrane region" description="Helical" evidence="1">
    <location>
        <begin position="259"/>
        <end position="290"/>
    </location>
</feature>
<feature type="transmembrane region" description="Helical" evidence="1">
    <location>
        <begin position="351"/>
        <end position="371"/>
    </location>
</feature>
<keyword evidence="3" id="KW-1185">Reference proteome</keyword>
<dbReference type="EMBL" id="ML178815">
    <property type="protein sequence ID" value="TFL06689.1"/>
    <property type="molecule type" value="Genomic_DNA"/>
</dbReference>
<feature type="transmembrane region" description="Helical" evidence="1">
    <location>
        <begin position="378"/>
        <end position="399"/>
    </location>
</feature>
<keyword evidence="1" id="KW-0812">Transmembrane</keyword>
<dbReference type="AlphaFoldDB" id="A0A5C3R232"/>